<proteinExistence type="predicted"/>
<keyword evidence="1" id="KW-0472">Membrane</keyword>
<evidence type="ECO:0000313" key="2">
    <source>
        <dbReference type="EMBL" id="MCL2913515.1"/>
    </source>
</evidence>
<comment type="caution">
    <text evidence="2">The sequence shown here is derived from an EMBL/GenBank/DDBJ whole genome shotgun (WGS) entry which is preliminary data.</text>
</comment>
<protein>
    <submittedName>
        <fullName evidence="2">Uncharacterized protein</fullName>
    </submittedName>
</protein>
<keyword evidence="1" id="KW-1133">Transmembrane helix</keyword>
<accession>A0ABT0N542</accession>
<evidence type="ECO:0000256" key="1">
    <source>
        <dbReference type="SAM" id="Phobius"/>
    </source>
</evidence>
<sequence>MTKEMKALLLNTFVCPGGGHLALNRKIMGWAILAITAVSLALLMTDIMAVSQQVADDILAGKVPLDLTALATEVHQRTMAMDLGYAFWLLVAAWAVGVLDSIRLIVSAK</sequence>
<dbReference type="EMBL" id="JAKIKT010000002">
    <property type="protein sequence ID" value="MCL2913515.1"/>
    <property type="molecule type" value="Genomic_DNA"/>
</dbReference>
<feature type="transmembrane region" description="Helical" evidence="1">
    <location>
        <begin position="30"/>
        <end position="50"/>
    </location>
</feature>
<feature type="transmembrane region" description="Helical" evidence="1">
    <location>
        <begin position="85"/>
        <end position="106"/>
    </location>
</feature>
<keyword evidence="3" id="KW-1185">Reference proteome</keyword>
<gene>
    <name evidence="2" type="ORF">L2725_06895</name>
</gene>
<keyword evidence="1" id="KW-0812">Transmembrane</keyword>
<name>A0ABT0N542_9GAMM</name>
<dbReference type="Proteomes" id="UP001202831">
    <property type="component" value="Unassembled WGS sequence"/>
</dbReference>
<organism evidence="2 3">
    <name type="scientific">Shewanella corallii</name>
    <dbReference type="NCBI Taxonomy" id="560080"/>
    <lineage>
        <taxon>Bacteria</taxon>
        <taxon>Pseudomonadati</taxon>
        <taxon>Pseudomonadota</taxon>
        <taxon>Gammaproteobacteria</taxon>
        <taxon>Alteromonadales</taxon>
        <taxon>Shewanellaceae</taxon>
        <taxon>Shewanella</taxon>
    </lineage>
</organism>
<dbReference type="RefSeq" id="WP_249248261.1">
    <property type="nucleotide sequence ID" value="NZ_JAKIKT010000002.1"/>
</dbReference>
<evidence type="ECO:0000313" key="3">
    <source>
        <dbReference type="Proteomes" id="UP001202831"/>
    </source>
</evidence>
<reference evidence="2 3" key="1">
    <citation type="submission" date="2022-01" db="EMBL/GenBank/DDBJ databases">
        <title>Whole genome-based taxonomy of the Shewanellaceae.</title>
        <authorList>
            <person name="Martin-Rodriguez A.J."/>
        </authorList>
    </citation>
    <scope>NUCLEOTIDE SEQUENCE [LARGE SCALE GENOMIC DNA]</scope>
    <source>
        <strain evidence="2 3">DSM 21332</strain>
    </source>
</reference>